<organism evidence="2 3">
    <name type="scientific">Dendrothele bispora (strain CBS 962.96)</name>
    <dbReference type="NCBI Taxonomy" id="1314807"/>
    <lineage>
        <taxon>Eukaryota</taxon>
        <taxon>Fungi</taxon>
        <taxon>Dikarya</taxon>
        <taxon>Basidiomycota</taxon>
        <taxon>Agaricomycotina</taxon>
        <taxon>Agaricomycetes</taxon>
        <taxon>Agaricomycetidae</taxon>
        <taxon>Agaricales</taxon>
        <taxon>Agaricales incertae sedis</taxon>
        <taxon>Dendrothele</taxon>
    </lineage>
</organism>
<dbReference type="EMBL" id="ML180176">
    <property type="protein sequence ID" value="THU78529.1"/>
    <property type="molecule type" value="Genomic_DNA"/>
</dbReference>
<gene>
    <name evidence="2" type="ORF">K435DRAFT_973497</name>
</gene>
<sequence>MPLRTVLCSACKRDLVTQDVPCYSSRRDILRSGWIPSDSDVFQIEHAIAECSSDLARYDTEIETLEGMLEELRSKKDETQRYLEQRRSLLSPIRKMPNEILGEIFAASCSDNGLLITTVPHAKISAPTFALSHVCFLWREIIISTPSLWARMSVDFVHPREEQTRSLVELYLTRSRPAPLTCKIEALDSDELKYFGVIPPRAGIQKSCIRTFEFFCLERNRWQNIHLNLHSTFFNILNRMIATAPLLETFGIKWEHRPRAYEDHTDGFLRSIVQNSPLLHNLVLSNFHDRFARGIPLNHHQVTSLCIVGVRHENELGVVDIFRLFTHLEHLEIGLDRALYLPHSEINAKVPHPQCHSSILKTLVIKIRSIKSFDRALHWSYRLFVP</sequence>
<proteinExistence type="predicted"/>
<evidence type="ECO:0000256" key="1">
    <source>
        <dbReference type="SAM" id="Coils"/>
    </source>
</evidence>
<keyword evidence="1" id="KW-0175">Coiled coil</keyword>
<dbReference type="Proteomes" id="UP000297245">
    <property type="component" value="Unassembled WGS sequence"/>
</dbReference>
<name>A0A4S8KS03_DENBC</name>
<dbReference type="AlphaFoldDB" id="A0A4S8KS03"/>
<accession>A0A4S8KS03</accession>
<keyword evidence="3" id="KW-1185">Reference proteome</keyword>
<dbReference type="OrthoDB" id="3266451at2759"/>
<evidence type="ECO:0000313" key="2">
    <source>
        <dbReference type="EMBL" id="THU78529.1"/>
    </source>
</evidence>
<protein>
    <submittedName>
        <fullName evidence="2">Uncharacterized protein</fullName>
    </submittedName>
</protein>
<reference evidence="2 3" key="1">
    <citation type="journal article" date="2019" name="Nat. Ecol. Evol.">
        <title>Megaphylogeny resolves global patterns of mushroom evolution.</title>
        <authorList>
            <person name="Varga T."/>
            <person name="Krizsan K."/>
            <person name="Foldi C."/>
            <person name="Dima B."/>
            <person name="Sanchez-Garcia M."/>
            <person name="Sanchez-Ramirez S."/>
            <person name="Szollosi G.J."/>
            <person name="Szarkandi J.G."/>
            <person name="Papp V."/>
            <person name="Albert L."/>
            <person name="Andreopoulos W."/>
            <person name="Angelini C."/>
            <person name="Antonin V."/>
            <person name="Barry K.W."/>
            <person name="Bougher N.L."/>
            <person name="Buchanan P."/>
            <person name="Buyck B."/>
            <person name="Bense V."/>
            <person name="Catcheside P."/>
            <person name="Chovatia M."/>
            <person name="Cooper J."/>
            <person name="Damon W."/>
            <person name="Desjardin D."/>
            <person name="Finy P."/>
            <person name="Geml J."/>
            <person name="Haridas S."/>
            <person name="Hughes K."/>
            <person name="Justo A."/>
            <person name="Karasinski D."/>
            <person name="Kautmanova I."/>
            <person name="Kiss B."/>
            <person name="Kocsube S."/>
            <person name="Kotiranta H."/>
            <person name="LaButti K.M."/>
            <person name="Lechner B.E."/>
            <person name="Liimatainen K."/>
            <person name="Lipzen A."/>
            <person name="Lukacs Z."/>
            <person name="Mihaltcheva S."/>
            <person name="Morgado L.N."/>
            <person name="Niskanen T."/>
            <person name="Noordeloos M.E."/>
            <person name="Ohm R.A."/>
            <person name="Ortiz-Santana B."/>
            <person name="Ovrebo C."/>
            <person name="Racz N."/>
            <person name="Riley R."/>
            <person name="Savchenko A."/>
            <person name="Shiryaev A."/>
            <person name="Soop K."/>
            <person name="Spirin V."/>
            <person name="Szebenyi C."/>
            <person name="Tomsovsky M."/>
            <person name="Tulloss R.E."/>
            <person name="Uehling J."/>
            <person name="Grigoriev I.V."/>
            <person name="Vagvolgyi C."/>
            <person name="Papp T."/>
            <person name="Martin F.M."/>
            <person name="Miettinen O."/>
            <person name="Hibbett D.S."/>
            <person name="Nagy L.G."/>
        </authorList>
    </citation>
    <scope>NUCLEOTIDE SEQUENCE [LARGE SCALE GENOMIC DNA]</scope>
    <source>
        <strain evidence="2 3">CBS 962.96</strain>
    </source>
</reference>
<evidence type="ECO:0000313" key="3">
    <source>
        <dbReference type="Proteomes" id="UP000297245"/>
    </source>
</evidence>
<feature type="coiled-coil region" evidence="1">
    <location>
        <begin position="55"/>
        <end position="85"/>
    </location>
</feature>